<proteinExistence type="predicted"/>
<organism evidence="9 10">
    <name type="scientific">Xenoophorus captivus</name>
    <dbReference type="NCBI Taxonomy" id="1517983"/>
    <lineage>
        <taxon>Eukaryota</taxon>
        <taxon>Metazoa</taxon>
        <taxon>Chordata</taxon>
        <taxon>Craniata</taxon>
        <taxon>Vertebrata</taxon>
        <taxon>Euteleostomi</taxon>
        <taxon>Actinopterygii</taxon>
        <taxon>Neopterygii</taxon>
        <taxon>Teleostei</taxon>
        <taxon>Neoteleostei</taxon>
        <taxon>Acanthomorphata</taxon>
        <taxon>Ovalentaria</taxon>
        <taxon>Atherinomorphae</taxon>
        <taxon>Cyprinodontiformes</taxon>
        <taxon>Goodeidae</taxon>
        <taxon>Xenoophorus</taxon>
    </lineage>
</organism>
<dbReference type="Proteomes" id="UP001434883">
    <property type="component" value="Unassembled WGS sequence"/>
</dbReference>
<dbReference type="PANTHER" id="PTHR44170:SF10">
    <property type="entry name" value="CONTACTIN-1"/>
    <property type="match status" value="1"/>
</dbReference>
<evidence type="ECO:0000256" key="3">
    <source>
        <dbReference type="ARBA" id="ARBA00022729"/>
    </source>
</evidence>
<evidence type="ECO:0000313" key="10">
    <source>
        <dbReference type="Proteomes" id="UP001434883"/>
    </source>
</evidence>
<dbReference type="SUPFAM" id="SSF49265">
    <property type="entry name" value="Fibronectin type III"/>
    <property type="match status" value="2"/>
</dbReference>
<keyword evidence="10" id="KW-1185">Reference proteome</keyword>
<evidence type="ECO:0000256" key="7">
    <source>
        <dbReference type="ARBA" id="ARBA00023180"/>
    </source>
</evidence>
<gene>
    <name evidence="9" type="ORF">XENOCAPTIV_004480</name>
</gene>
<evidence type="ECO:0000256" key="1">
    <source>
        <dbReference type="ARBA" id="ARBA00004236"/>
    </source>
</evidence>
<sequence length="279" mass="32570">VPGPPGVLRIEEIGDTWVRLLWSKAADHNSPILYYTIQTRHFWALNEDDWRNASTSPVVSPTDVAGYGGRNGEIIITWNPVQPWYFYGKKFGYIVAFKPHDAYDWWYETISDPETRRYVHRDSYFIPTEEDFQVREFQVKIKSFNVKGDGPYSLTKVIYYPRDEPPTDVYARPVSSTEAVVWWLPVVDTGTGLQQYIEGYQVRKKTGYIYGKVYITGWHFMDFPMPQFGDYELMVRGRYEGGDGPVRMISIKGKHQYNKRLFNMPLVVLLLTSVMLFLL</sequence>
<evidence type="ECO:0000256" key="6">
    <source>
        <dbReference type="ARBA" id="ARBA00023157"/>
    </source>
</evidence>
<feature type="domain" description="Fibronectin type-III" evidence="8">
    <location>
        <begin position="2"/>
        <end position="150"/>
    </location>
</feature>
<keyword evidence="5" id="KW-0472">Membrane</keyword>
<dbReference type="InterPro" id="IPR036116">
    <property type="entry name" value="FN3_sf"/>
</dbReference>
<reference evidence="9 10" key="1">
    <citation type="submission" date="2021-06" db="EMBL/GenBank/DDBJ databases">
        <authorList>
            <person name="Palmer J.M."/>
        </authorList>
    </citation>
    <scope>NUCLEOTIDE SEQUENCE [LARGE SCALE GENOMIC DNA]</scope>
    <source>
        <strain evidence="9 10">XC_2019</strain>
        <tissue evidence="9">Muscle</tissue>
    </source>
</reference>
<keyword evidence="2" id="KW-1003">Cell membrane</keyword>
<comment type="caution">
    <text evidence="9">The sequence shown here is derived from an EMBL/GenBank/DDBJ whole genome shotgun (WGS) entry which is preliminary data.</text>
</comment>
<dbReference type="EMBL" id="JAHRIN010009877">
    <property type="protein sequence ID" value="MEQ2194900.1"/>
    <property type="molecule type" value="Genomic_DNA"/>
</dbReference>
<evidence type="ECO:0000259" key="8">
    <source>
        <dbReference type="SMART" id="SM00060"/>
    </source>
</evidence>
<feature type="domain" description="Fibronectin type-III" evidence="8">
    <location>
        <begin position="163"/>
        <end position="244"/>
    </location>
</feature>
<comment type="subcellular location">
    <subcellularLocation>
        <location evidence="1">Cell membrane</location>
    </subcellularLocation>
</comment>
<evidence type="ECO:0000313" key="9">
    <source>
        <dbReference type="EMBL" id="MEQ2194900.1"/>
    </source>
</evidence>
<keyword evidence="3" id="KW-0732">Signal</keyword>
<dbReference type="SMART" id="SM00060">
    <property type="entry name" value="FN3"/>
    <property type="match status" value="2"/>
</dbReference>
<dbReference type="InterPro" id="IPR013783">
    <property type="entry name" value="Ig-like_fold"/>
</dbReference>
<feature type="non-terminal residue" evidence="9">
    <location>
        <position position="1"/>
    </location>
</feature>
<keyword evidence="4" id="KW-0130">Cell adhesion</keyword>
<keyword evidence="7" id="KW-0325">Glycoprotein</keyword>
<dbReference type="CDD" id="cd00063">
    <property type="entry name" value="FN3"/>
    <property type="match status" value="1"/>
</dbReference>
<evidence type="ECO:0000256" key="5">
    <source>
        <dbReference type="ARBA" id="ARBA00023136"/>
    </source>
</evidence>
<evidence type="ECO:0000256" key="2">
    <source>
        <dbReference type="ARBA" id="ARBA00022475"/>
    </source>
</evidence>
<dbReference type="InterPro" id="IPR003961">
    <property type="entry name" value="FN3_dom"/>
</dbReference>
<dbReference type="Gene3D" id="2.60.40.10">
    <property type="entry name" value="Immunoglobulins"/>
    <property type="match status" value="2"/>
</dbReference>
<dbReference type="PANTHER" id="PTHR44170">
    <property type="entry name" value="PROTEIN SIDEKICK"/>
    <property type="match status" value="1"/>
</dbReference>
<evidence type="ECO:0000256" key="4">
    <source>
        <dbReference type="ARBA" id="ARBA00022889"/>
    </source>
</evidence>
<accession>A0ABV0QGI4</accession>
<name>A0ABV0QGI4_9TELE</name>
<keyword evidence="6" id="KW-1015">Disulfide bond</keyword>
<protein>
    <recommendedName>
        <fullName evidence="8">Fibronectin type-III domain-containing protein</fullName>
    </recommendedName>
</protein>